<proteinExistence type="predicted"/>
<gene>
    <name evidence="1" type="ORF">P154DRAFT_56631</name>
</gene>
<keyword evidence="2" id="KW-1185">Reference proteome</keyword>
<dbReference type="EMBL" id="ML977568">
    <property type="protein sequence ID" value="KAF2004336.1"/>
    <property type="molecule type" value="Genomic_DNA"/>
</dbReference>
<organism evidence="1 2">
    <name type="scientific">Amniculicola lignicola CBS 123094</name>
    <dbReference type="NCBI Taxonomy" id="1392246"/>
    <lineage>
        <taxon>Eukaryota</taxon>
        <taxon>Fungi</taxon>
        <taxon>Dikarya</taxon>
        <taxon>Ascomycota</taxon>
        <taxon>Pezizomycotina</taxon>
        <taxon>Dothideomycetes</taxon>
        <taxon>Pleosporomycetidae</taxon>
        <taxon>Pleosporales</taxon>
        <taxon>Amniculicolaceae</taxon>
        <taxon>Amniculicola</taxon>
    </lineage>
</organism>
<sequence>MRRISMDGEHHHPLVKHRNIFLHVLLVHPISYRAPAPSTPHDINRSPFPLRSFLLLTTLLEVQATKIARFPPDVEISNPHSRSKHLAFCAVLSPSFLKTSRKHVDVGTRERLKRWFISTNVGRECLSCCVVLSSSFRKSYREHVDVKAKV</sequence>
<dbReference type="Proteomes" id="UP000799779">
    <property type="component" value="Unassembled WGS sequence"/>
</dbReference>
<evidence type="ECO:0000313" key="1">
    <source>
        <dbReference type="EMBL" id="KAF2004336.1"/>
    </source>
</evidence>
<protein>
    <submittedName>
        <fullName evidence="1">Uncharacterized protein</fullName>
    </submittedName>
</protein>
<name>A0A6A5X1Q9_9PLEO</name>
<accession>A0A6A5X1Q9</accession>
<evidence type="ECO:0000313" key="2">
    <source>
        <dbReference type="Proteomes" id="UP000799779"/>
    </source>
</evidence>
<reference evidence="1" key="1">
    <citation type="journal article" date="2020" name="Stud. Mycol.">
        <title>101 Dothideomycetes genomes: a test case for predicting lifestyles and emergence of pathogens.</title>
        <authorList>
            <person name="Haridas S."/>
            <person name="Albert R."/>
            <person name="Binder M."/>
            <person name="Bloem J."/>
            <person name="Labutti K."/>
            <person name="Salamov A."/>
            <person name="Andreopoulos B."/>
            <person name="Baker S."/>
            <person name="Barry K."/>
            <person name="Bills G."/>
            <person name="Bluhm B."/>
            <person name="Cannon C."/>
            <person name="Castanera R."/>
            <person name="Culley D."/>
            <person name="Daum C."/>
            <person name="Ezra D."/>
            <person name="Gonzalez J."/>
            <person name="Henrissat B."/>
            <person name="Kuo A."/>
            <person name="Liang C."/>
            <person name="Lipzen A."/>
            <person name="Lutzoni F."/>
            <person name="Magnuson J."/>
            <person name="Mondo S."/>
            <person name="Nolan M."/>
            <person name="Ohm R."/>
            <person name="Pangilinan J."/>
            <person name="Park H.-J."/>
            <person name="Ramirez L."/>
            <person name="Alfaro M."/>
            <person name="Sun H."/>
            <person name="Tritt A."/>
            <person name="Yoshinaga Y."/>
            <person name="Zwiers L.-H."/>
            <person name="Turgeon B."/>
            <person name="Goodwin S."/>
            <person name="Spatafora J."/>
            <person name="Crous P."/>
            <person name="Grigoriev I."/>
        </authorList>
    </citation>
    <scope>NUCLEOTIDE SEQUENCE</scope>
    <source>
        <strain evidence="1">CBS 123094</strain>
    </source>
</reference>
<dbReference type="AlphaFoldDB" id="A0A6A5X1Q9"/>